<dbReference type="InterPro" id="IPR012338">
    <property type="entry name" value="Beta-lactam/transpept-like"/>
</dbReference>
<evidence type="ECO:0000313" key="2">
    <source>
        <dbReference type="EMBL" id="QLG46980.1"/>
    </source>
</evidence>
<dbReference type="PANTHER" id="PTHR46825:SF9">
    <property type="entry name" value="BETA-LACTAMASE-RELATED DOMAIN-CONTAINING PROTEIN"/>
    <property type="match status" value="1"/>
</dbReference>
<gene>
    <name evidence="2" type="ORF">HYG79_17000</name>
</gene>
<dbReference type="InterPro" id="IPR001466">
    <property type="entry name" value="Beta-lactam-related"/>
</dbReference>
<evidence type="ECO:0000259" key="1">
    <source>
        <dbReference type="Pfam" id="PF00144"/>
    </source>
</evidence>
<dbReference type="PROSITE" id="PS51257">
    <property type="entry name" value="PROKAR_LIPOPROTEIN"/>
    <property type="match status" value="1"/>
</dbReference>
<dbReference type="Pfam" id="PF00144">
    <property type="entry name" value="Beta-lactamase"/>
    <property type="match status" value="1"/>
</dbReference>
<dbReference type="RefSeq" id="WP_179243258.1">
    <property type="nucleotide sequence ID" value="NZ_CP058595.1"/>
</dbReference>
<organism evidence="2 3">
    <name type="scientific">Costertonia aggregata</name>
    <dbReference type="NCBI Taxonomy" id="343403"/>
    <lineage>
        <taxon>Bacteria</taxon>
        <taxon>Pseudomonadati</taxon>
        <taxon>Bacteroidota</taxon>
        <taxon>Flavobacteriia</taxon>
        <taxon>Flavobacteriales</taxon>
        <taxon>Flavobacteriaceae</taxon>
        <taxon>Costertonia</taxon>
    </lineage>
</organism>
<dbReference type="Gene3D" id="3.40.710.10">
    <property type="entry name" value="DD-peptidase/beta-lactamase superfamily"/>
    <property type="match status" value="1"/>
</dbReference>
<dbReference type="PANTHER" id="PTHR46825">
    <property type="entry name" value="D-ALANYL-D-ALANINE-CARBOXYPEPTIDASE/ENDOPEPTIDASE AMPH"/>
    <property type="match status" value="1"/>
</dbReference>
<accession>A0A7H9AU57</accession>
<keyword evidence="3" id="KW-1185">Reference proteome</keyword>
<feature type="domain" description="Beta-lactamase-related" evidence="1">
    <location>
        <begin position="33"/>
        <end position="353"/>
    </location>
</feature>
<name>A0A7H9AU57_9FLAO</name>
<proteinExistence type="predicted"/>
<dbReference type="EMBL" id="CP058595">
    <property type="protein sequence ID" value="QLG46980.1"/>
    <property type="molecule type" value="Genomic_DNA"/>
</dbReference>
<protein>
    <submittedName>
        <fullName evidence="2">Beta-lactamase family protein</fullName>
    </submittedName>
</protein>
<dbReference type="InterPro" id="IPR050491">
    <property type="entry name" value="AmpC-like"/>
</dbReference>
<dbReference type="Proteomes" id="UP000509302">
    <property type="component" value="Chromosome"/>
</dbReference>
<dbReference type="KEGG" id="cagg:HYG79_17000"/>
<evidence type="ECO:0000313" key="3">
    <source>
        <dbReference type="Proteomes" id="UP000509302"/>
    </source>
</evidence>
<sequence>MGRILFFVLISIITVGCNFITKEKNSIEQNPIEKKIEKAMAENNVPSLSIGIIRDGKIDVLKGFGTKSRKDTTKVNENSIFQIASQSKMFTGIMVNNLIQEGKLNLEESITSYFPSDINENAKKRLDKIKLKFLLNHTSGIPSDACSVYSERIDGDAWTKGYSIEQLIKDINTIKLEFEPGSQFQYSNSGYAVVGFICETVSNLSYSQLLEKYVTLPYELNNTSVRLSDTQALRLVRPYRKDNRMIATEPSNMGMATPASAIYSNATDLTNILAEQIKAYRLYDSLNEQSPLILTKQTSKMDEKLQYGFGLIKMTSGSDIKYSHGGDADGFACEYFFSPQKNTGVVLLTSSGGRWLGELADGILENLK</sequence>
<dbReference type="SUPFAM" id="SSF56601">
    <property type="entry name" value="beta-lactamase/transpeptidase-like"/>
    <property type="match status" value="1"/>
</dbReference>
<reference evidence="2 3" key="1">
    <citation type="journal article" date="2006" name="Int. J. Syst. Evol. Microbiol.">
        <title>Costertonia aggregata gen. nov., sp. nov., a mesophilic marine bacterium of the family Flavobacteriaceae, isolated from a mature biofilm.</title>
        <authorList>
            <person name="Kwon K.K."/>
            <person name="Lee Y.K."/>
            <person name="Lee H.K."/>
        </authorList>
    </citation>
    <scope>NUCLEOTIDE SEQUENCE [LARGE SCALE GENOMIC DNA]</scope>
    <source>
        <strain evidence="2 3">KCCM 42265</strain>
    </source>
</reference>
<dbReference type="AlphaFoldDB" id="A0A7H9AU57"/>